<accession>A0A9Q5I4X3</accession>
<protein>
    <submittedName>
        <fullName evidence="2">Uncharacterized protein</fullName>
    </submittedName>
</protein>
<dbReference type="AlphaFoldDB" id="A0A9Q5I4X3"/>
<keyword evidence="3" id="KW-1185">Reference proteome</keyword>
<evidence type="ECO:0000256" key="1">
    <source>
        <dbReference type="SAM" id="MobiDB-lite"/>
    </source>
</evidence>
<proteinExistence type="predicted"/>
<comment type="caution">
    <text evidence="2">The sequence shown here is derived from an EMBL/GenBank/DDBJ whole genome shotgun (WGS) entry which is preliminary data.</text>
</comment>
<evidence type="ECO:0000313" key="3">
    <source>
        <dbReference type="Proteomes" id="UP000757232"/>
    </source>
</evidence>
<dbReference type="Proteomes" id="UP000757232">
    <property type="component" value="Unassembled WGS sequence"/>
</dbReference>
<feature type="compositionally biased region" description="Polar residues" evidence="1">
    <location>
        <begin position="268"/>
        <end position="282"/>
    </location>
</feature>
<evidence type="ECO:0000313" key="2">
    <source>
        <dbReference type="EMBL" id="OCB91596.1"/>
    </source>
</evidence>
<gene>
    <name evidence="2" type="ORF">A7U60_g1133</name>
</gene>
<name>A0A9Q5I4X3_SANBA</name>
<feature type="region of interest" description="Disordered" evidence="1">
    <location>
        <begin position="208"/>
        <end position="306"/>
    </location>
</feature>
<reference evidence="2" key="1">
    <citation type="submission" date="2016-06" db="EMBL/GenBank/DDBJ databases">
        <title>Draft Genome sequence of the fungus Inonotus baumii.</title>
        <authorList>
            <person name="Zhu H."/>
            <person name="Lin W."/>
        </authorList>
    </citation>
    <scope>NUCLEOTIDE SEQUENCE</scope>
    <source>
        <strain evidence="2">821</strain>
    </source>
</reference>
<sequence length="338" mass="38692">MSDVVSITDNWNQKIELISYPTISHVQRMQESQRKEGKEHQKENILFRGLEHYWYPTWNCVLISLLGPTKTLVPCPQHYVSSTVHNNDDKLVKRWLIPDFTVQRTAETSPLRRSNRTKNVSRSHFTPRGRISQKTVALLEIKPFPDETNDETISNDLSAARSQLMRQIDRLFAKKTWKKKKKVVVGIWAAGDYWSWRIFKPDDLGIKPASKNLDATYRPPSASEKSEEIPLSEQGSDDYIGLVSPDRDEQLEASGSLTTRMPTEETRSQSSIAGQDADQSQGLDVLHERSDSQPQDVPDAEDSPPIYFVLGTEQSDAEMQNMLQAIYDLPDSREFREK</sequence>
<dbReference type="EMBL" id="LNZH02000079">
    <property type="protein sequence ID" value="OCB91596.1"/>
    <property type="molecule type" value="Genomic_DNA"/>
</dbReference>
<organism evidence="2 3">
    <name type="scientific">Sanghuangporus baumii</name>
    <name type="common">Phellinus baumii</name>
    <dbReference type="NCBI Taxonomy" id="108892"/>
    <lineage>
        <taxon>Eukaryota</taxon>
        <taxon>Fungi</taxon>
        <taxon>Dikarya</taxon>
        <taxon>Basidiomycota</taxon>
        <taxon>Agaricomycotina</taxon>
        <taxon>Agaricomycetes</taxon>
        <taxon>Hymenochaetales</taxon>
        <taxon>Hymenochaetaceae</taxon>
        <taxon>Sanghuangporus</taxon>
    </lineage>
</organism>